<evidence type="ECO:0000256" key="6">
    <source>
        <dbReference type="ARBA" id="ARBA00022781"/>
    </source>
</evidence>
<evidence type="ECO:0000256" key="7">
    <source>
        <dbReference type="ARBA" id="ARBA00022989"/>
    </source>
</evidence>
<reference evidence="13 14" key="1">
    <citation type="journal article" date="2016" name="Nat. Commun.">
        <title>Thousands of microbial genomes shed light on interconnected biogeochemical processes in an aquifer system.</title>
        <authorList>
            <person name="Anantharaman K."/>
            <person name="Brown C.T."/>
            <person name="Hug L.A."/>
            <person name="Sharon I."/>
            <person name="Castelle C.J."/>
            <person name="Probst A.J."/>
            <person name="Thomas B.C."/>
            <person name="Singh A."/>
            <person name="Wilkins M.J."/>
            <person name="Karaoz U."/>
            <person name="Brodie E.L."/>
            <person name="Williams K.H."/>
            <person name="Hubbard S.S."/>
            <person name="Banfield J.F."/>
        </authorList>
    </citation>
    <scope>NUCLEOTIDE SEQUENCE [LARGE SCALE GENOMIC DNA]</scope>
</reference>
<keyword evidence="9 11" id="KW-0472">Membrane</keyword>
<dbReference type="InterPro" id="IPR023011">
    <property type="entry name" value="ATP_synth_F0_asu_AS"/>
</dbReference>
<feature type="transmembrane region" description="Helical" evidence="11">
    <location>
        <begin position="129"/>
        <end position="154"/>
    </location>
</feature>
<dbReference type="GO" id="GO:0005886">
    <property type="term" value="C:plasma membrane"/>
    <property type="evidence" value="ECO:0007669"/>
    <property type="project" value="UniProtKB-SubCell"/>
</dbReference>
<dbReference type="PANTHER" id="PTHR42823">
    <property type="entry name" value="ATP SYNTHASE SUBUNIT A, CHLOROPLASTIC"/>
    <property type="match status" value="1"/>
</dbReference>
<keyword evidence="4 11" id="KW-0138">CF(0)</keyword>
<dbReference type="Gene3D" id="1.20.120.220">
    <property type="entry name" value="ATP synthase, F0 complex, subunit A"/>
    <property type="match status" value="1"/>
</dbReference>
<sequence>MLEISIRAETIFSLFGLPVTNTLLMGWLVVLTLSALVFLFVRRPRIVPQGVQNVFEFAVEGVLGLMETALGGRERAEKYFPLVATIFIFILVSNWFGIFPFLGSIGVFAPGHGGEPAFVPLFRSSASDINFTLALALISVLAIQAFGISAWGFVKHAGKYFTVKSPIQCAVGILEFISELAKILSFSFRLFGNIFAGEVLLIITGFLVPYVVPVPFLMLELFVGFVQALVFAMLTTVFLGIATASEHG</sequence>
<dbReference type="GO" id="GO:0042777">
    <property type="term" value="P:proton motive force-driven plasma membrane ATP synthesis"/>
    <property type="evidence" value="ECO:0007669"/>
    <property type="project" value="TreeGrafter"/>
</dbReference>
<keyword evidence="3 11" id="KW-0813">Transport</keyword>
<protein>
    <recommendedName>
        <fullName evidence="11 12">ATP synthase subunit a</fullName>
    </recommendedName>
    <alternativeName>
        <fullName evidence="11">ATP synthase F0 sector subunit a</fullName>
    </alternativeName>
    <alternativeName>
        <fullName evidence="11">F-ATPase subunit 6</fullName>
    </alternativeName>
</protein>
<dbReference type="CDD" id="cd00310">
    <property type="entry name" value="ATP-synt_Fo_a_6"/>
    <property type="match status" value="1"/>
</dbReference>
<name>A0A1G2LCV5_9BACT</name>
<comment type="similarity">
    <text evidence="2 11 12">Belongs to the ATPase A chain family.</text>
</comment>
<dbReference type="PANTHER" id="PTHR42823:SF3">
    <property type="entry name" value="ATP SYNTHASE SUBUNIT A, CHLOROPLASTIC"/>
    <property type="match status" value="1"/>
</dbReference>
<dbReference type="AlphaFoldDB" id="A0A1G2LCV5"/>
<dbReference type="Proteomes" id="UP000176705">
    <property type="component" value="Unassembled WGS sequence"/>
</dbReference>
<dbReference type="InterPro" id="IPR000568">
    <property type="entry name" value="ATP_synth_F0_asu"/>
</dbReference>
<comment type="function">
    <text evidence="11 12">Key component of the proton channel; it plays a direct role in the translocation of protons across the membrane.</text>
</comment>
<evidence type="ECO:0000256" key="12">
    <source>
        <dbReference type="RuleBase" id="RU000483"/>
    </source>
</evidence>
<dbReference type="GO" id="GO:0046933">
    <property type="term" value="F:proton-transporting ATP synthase activity, rotational mechanism"/>
    <property type="evidence" value="ECO:0007669"/>
    <property type="project" value="UniProtKB-UniRule"/>
</dbReference>
<proteinExistence type="inferred from homology"/>
<evidence type="ECO:0000313" key="13">
    <source>
        <dbReference type="EMBL" id="OHA09473.1"/>
    </source>
</evidence>
<evidence type="ECO:0000256" key="8">
    <source>
        <dbReference type="ARBA" id="ARBA00023065"/>
    </source>
</evidence>
<keyword evidence="10 11" id="KW-0066">ATP synthesis</keyword>
<evidence type="ECO:0000256" key="3">
    <source>
        <dbReference type="ARBA" id="ARBA00022448"/>
    </source>
</evidence>
<dbReference type="NCBIfam" id="TIGR01131">
    <property type="entry name" value="ATP_synt_6_or_A"/>
    <property type="match status" value="1"/>
</dbReference>
<accession>A0A1G2LCV5</accession>
<feature type="transmembrane region" description="Helical" evidence="11">
    <location>
        <begin position="22"/>
        <end position="41"/>
    </location>
</feature>
<keyword evidence="11" id="KW-1003">Cell membrane</keyword>
<feature type="transmembrane region" description="Helical" evidence="11">
    <location>
        <begin position="190"/>
        <end position="212"/>
    </location>
</feature>
<feature type="transmembrane region" description="Helical" evidence="11">
    <location>
        <begin position="82"/>
        <end position="109"/>
    </location>
</feature>
<comment type="subcellular location">
    <subcellularLocation>
        <location evidence="11 12">Cell membrane</location>
        <topology evidence="11 12">Multi-pass membrane protein</topology>
    </subcellularLocation>
    <subcellularLocation>
        <location evidence="1">Membrane</location>
        <topology evidence="1">Multi-pass membrane protein</topology>
    </subcellularLocation>
</comment>
<dbReference type="InterPro" id="IPR035908">
    <property type="entry name" value="F0_ATP_A_sf"/>
</dbReference>
<dbReference type="PRINTS" id="PR00123">
    <property type="entry name" value="ATPASEA"/>
</dbReference>
<evidence type="ECO:0000256" key="11">
    <source>
        <dbReference type="HAMAP-Rule" id="MF_01393"/>
    </source>
</evidence>
<gene>
    <name evidence="11" type="primary">atpB</name>
    <name evidence="13" type="ORF">A3B37_02105</name>
</gene>
<dbReference type="SUPFAM" id="SSF81336">
    <property type="entry name" value="F1F0 ATP synthase subunit A"/>
    <property type="match status" value="1"/>
</dbReference>
<evidence type="ECO:0000256" key="10">
    <source>
        <dbReference type="ARBA" id="ARBA00023310"/>
    </source>
</evidence>
<dbReference type="EMBL" id="MHQS01000002">
    <property type="protein sequence ID" value="OHA09473.1"/>
    <property type="molecule type" value="Genomic_DNA"/>
</dbReference>
<evidence type="ECO:0000256" key="4">
    <source>
        <dbReference type="ARBA" id="ARBA00022547"/>
    </source>
</evidence>
<evidence type="ECO:0000256" key="2">
    <source>
        <dbReference type="ARBA" id="ARBA00006810"/>
    </source>
</evidence>
<evidence type="ECO:0000256" key="9">
    <source>
        <dbReference type="ARBA" id="ARBA00023136"/>
    </source>
</evidence>
<keyword evidence="6 11" id="KW-0375">Hydrogen ion transport</keyword>
<dbReference type="PROSITE" id="PS00449">
    <property type="entry name" value="ATPASE_A"/>
    <property type="match status" value="1"/>
</dbReference>
<dbReference type="HAMAP" id="MF_01393">
    <property type="entry name" value="ATP_synth_a_bact"/>
    <property type="match status" value="1"/>
</dbReference>
<evidence type="ECO:0000313" key="14">
    <source>
        <dbReference type="Proteomes" id="UP000176705"/>
    </source>
</evidence>
<dbReference type="Pfam" id="PF00119">
    <property type="entry name" value="ATP-synt_A"/>
    <property type="match status" value="1"/>
</dbReference>
<feature type="transmembrane region" description="Helical" evidence="11">
    <location>
        <begin position="218"/>
        <end position="242"/>
    </location>
</feature>
<dbReference type="STRING" id="1802280.A3B37_02105"/>
<evidence type="ECO:0000256" key="1">
    <source>
        <dbReference type="ARBA" id="ARBA00004141"/>
    </source>
</evidence>
<keyword evidence="7 11" id="KW-1133">Transmembrane helix</keyword>
<evidence type="ECO:0000256" key="5">
    <source>
        <dbReference type="ARBA" id="ARBA00022692"/>
    </source>
</evidence>
<comment type="caution">
    <text evidence="13">The sequence shown here is derived from an EMBL/GenBank/DDBJ whole genome shotgun (WGS) entry which is preliminary data.</text>
</comment>
<keyword evidence="5 11" id="KW-0812">Transmembrane</keyword>
<organism evidence="13 14">
    <name type="scientific">Candidatus Sungbacteria bacterium RIFCSPLOWO2_01_FULL_59_16</name>
    <dbReference type="NCBI Taxonomy" id="1802280"/>
    <lineage>
        <taxon>Bacteria</taxon>
        <taxon>Candidatus Sungiibacteriota</taxon>
    </lineage>
</organism>
<dbReference type="GO" id="GO:0045259">
    <property type="term" value="C:proton-transporting ATP synthase complex"/>
    <property type="evidence" value="ECO:0007669"/>
    <property type="project" value="UniProtKB-KW"/>
</dbReference>
<dbReference type="InterPro" id="IPR045082">
    <property type="entry name" value="ATP_syn_F0_a_bact/chloroplast"/>
</dbReference>
<keyword evidence="8 11" id="KW-0406">Ion transport</keyword>